<name>A0ABN2TTF8_9ACTN</name>
<feature type="compositionally biased region" description="Gly residues" evidence="1">
    <location>
        <begin position="30"/>
        <end position="49"/>
    </location>
</feature>
<organism evidence="2 3">
    <name type="scientific">Catenulispora yoronensis</name>
    <dbReference type="NCBI Taxonomy" id="450799"/>
    <lineage>
        <taxon>Bacteria</taxon>
        <taxon>Bacillati</taxon>
        <taxon>Actinomycetota</taxon>
        <taxon>Actinomycetes</taxon>
        <taxon>Catenulisporales</taxon>
        <taxon>Catenulisporaceae</taxon>
        <taxon>Catenulispora</taxon>
    </lineage>
</organism>
<comment type="caution">
    <text evidence="2">The sequence shown here is derived from an EMBL/GenBank/DDBJ whole genome shotgun (WGS) entry which is preliminary data.</text>
</comment>
<accession>A0ABN2TTF8</accession>
<dbReference type="Proteomes" id="UP001500751">
    <property type="component" value="Unassembled WGS sequence"/>
</dbReference>
<proteinExistence type="predicted"/>
<dbReference type="PROSITE" id="PS51257">
    <property type="entry name" value="PROKAR_LIPOPROTEIN"/>
    <property type="match status" value="1"/>
</dbReference>
<evidence type="ECO:0000256" key="1">
    <source>
        <dbReference type="SAM" id="MobiDB-lite"/>
    </source>
</evidence>
<dbReference type="RefSeq" id="WP_344664847.1">
    <property type="nucleotide sequence ID" value="NZ_BAAAQN010000006.1"/>
</dbReference>
<gene>
    <name evidence="2" type="ORF">GCM10009839_15790</name>
</gene>
<dbReference type="EMBL" id="BAAAQN010000006">
    <property type="protein sequence ID" value="GAA2020045.1"/>
    <property type="molecule type" value="Genomic_DNA"/>
</dbReference>
<protein>
    <recommendedName>
        <fullName evidence="4">DUF3558 domain-containing protein</fullName>
    </recommendedName>
</protein>
<feature type="compositionally biased region" description="Low complexity" evidence="1">
    <location>
        <begin position="50"/>
        <end position="72"/>
    </location>
</feature>
<feature type="compositionally biased region" description="Low complexity" evidence="1">
    <location>
        <begin position="79"/>
        <end position="98"/>
    </location>
</feature>
<feature type="region of interest" description="Disordered" evidence="1">
    <location>
        <begin position="114"/>
        <end position="135"/>
    </location>
</feature>
<keyword evidence="3" id="KW-1185">Reference proteome</keyword>
<reference evidence="3" key="1">
    <citation type="journal article" date="2019" name="Int. J. Syst. Evol. Microbiol.">
        <title>The Global Catalogue of Microorganisms (GCM) 10K type strain sequencing project: providing services to taxonomists for standard genome sequencing and annotation.</title>
        <authorList>
            <consortium name="The Broad Institute Genomics Platform"/>
            <consortium name="The Broad Institute Genome Sequencing Center for Infectious Disease"/>
            <person name="Wu L."/>
            <person name="Ma J."/>
        </authorList>
    </citation>
    <scope>NUCLEOTIDE SEQUENCE [LARGE SCALE GENOMIC DNA]</scope>
    <source>
        <strain evidence="3">JCM 16014</strain>
    </source>
</reference>
<sequence length="225" mass="21262">MKNMRMAWTAAVAAGVVVLGGCGGSGTVGTARSGGGTGPVGGAGPGGAGTTDRSGGTADAAEASGASTAAGSPSGGSPAGSASGGASPSSAAAGSGDPCGLVSAADVARLAKIPKGAGGAPSTKPSQDSGGNRYCLVNDGEADSAQVGIGPITKEEFDLQKMDPDSKAVGGLGEEALYSPSDGMLKVLKNGKLLSVWVIHGGFGGDDPATLTEEKAIAQIAVGRM</sequence>
<evidence type="ECO:0000313" key="3">
    <source>
        <dbReference type="Proteomes" id="UP001500751"/>
    </source>
</evidence>
<evidence type="ECO:0000313" key="2">
    <source>
        <dbReference type="EMBL" id="GAA2020045.1"/>
    </source>
</evidence>
<feature type="region of interest" description="Disordered" evidence="1">
    <location>
        <begin position="30"/>
        <end position="98"/>
    </location>
</feature>
<evidence type="ECO:0008006" key="4">
    <source>
        <dbReference type="Google" id="ProtNLM"/>
    </source>
</evidence>